<keyword evidence="1" id="KW-0677">Repeat</keyword>
<dbReference type="InterPro" id="IPR036770">
    <property type="entry name" value="Ankyrin_rpt-contain_sf"/>
</dbReference>
<dbReference type="PROSITE" id="PS50297">
    <property type="entry name" value="ANK_REP_REGION"/>
    <property type="match status" value="1"/>
</dbReference>
<evidence type="ECO:0000256" key="3">
    <source>
        <dbReference type="PROSITE-ProRule" id="PRU00023"/>
    </source>
</evidence>
<dbReference type="eggNOG" id="ENOG502SY3D">
    <property type="taxonomic scope" value="Eukaryota"/>
</dbReference>
<dbReference type="Pfam" id="PF12796">
    <property type="entry name" value="Ank_2"/>
    <property type="match status" value="1"/>
</dbReference>
<dbReference type="PANTHER" id="PTHR24171">
    <property type="entry name" value="ANKYRIN REPEAT DOMAIN-CONTAINING PROTEIN 39-RELATED"/>
    <property type="match status" value="1"/>
</dbReference>
<dbReference type="PROSITE" id="PS50088">
    <property type="entry name" value="ANK_REPEAT"/>
    <property type="match status" value="1"/>
</dbReference>
<dbReference type="KEGG" id="tva:75659639"/>
<reference evidence="4" key="1">
    <citation type="submission" date="2006-10" db="EMBL/GenBank/DDBJ databases">
        <authorList>
            <person name="Amadeo P."/>
            <person name="Zhao Q."/>
            <person name="Wortman J."/>
            <person name="Fraser-Liggett C."/>
            <person name="Carlton J."/>
        </authorList>
    </citation>
    <scope>NUCLEOTIDE SEQUENCE</scope>
    <source>
        <strain evidence="4">G3</strain>
    </source>
</reference>
<dbReference type="EMBL" id="DS113193">
    <property type="protein sequence ID" value="EAY20959.1"/>
    <property type="molecule type" value="Genomic_DNA"/>
</dbReference>
<protein>
    <submittedName>
        <fullName evidence="4">Uncharacterized protein</fullName>
    </submittedName>
</protein>
<dbReference type="InterPro" id="IPR002110">
    <property type="entry name" value="Ankyrin_rpt"/>
</dbReference>
<proteinExistence type="predicted"/>
<gene>
    <name evidence="4" type="ORF">TVAG_172160</name>
</gene>
<feature type="repeat" description="ANK" evidence="3">
    <location>
        <begin position="10"/>
        <end position="42"/>
    </location>
</feature>
<dbReference type="InParanoid" id="A2DEW7"/>
<keyword evidence="5" id="KW-1185">Reference proteome</keyword>
<dbReference type="RefSeq" id="XP_001581945.1">
    <property type="nucleotide sequence ID" value="XM_001581895.1"/>
</dbReference>
<dbReference type="SUPFAM" id="SSF48403">
    <property type="entry name" value="Ankyrin repeat"/>
    <property type="match status" value="1"/>
</dbReference>
<dbReference type="AlphaFoldDB" id="A2DEW7"/>
<evidence type="ECO:0000313" key="5">
    <source>
        <dbReference type="Proteomes" id="UP000001542"/>
    </source>
</evidence>
<dbReference type="VEuPathDB" id="TrichDB:TVAGG3_0530700"/>
<dbReference type="SMART" id="SM00248">
    <property type="entry name" value="ANK"/>
    <property type="match status" value="2"/>
</dbReference>
<organism evidence="4 5">
    <name type="scientific">Trichomonas vaginalis (strain ATCC PRA-98 / G3)</name>
    <dbReference type="NCBI Taxonomy" id="412133"/>
    <lineage>
        <taxon>Eukaryota</taxon>
        <taxon>Metamonada</taxon>
        <taxon>Parabasalia</taxon>
        <taxon>Trichomonadida</taxon>
        <taxon>Trichomonadidae</taxon>
        <taxon>Trichomonas</taxon>
    </lineage>
</organism>
<dbReference type="STRING" id="5722.A2DEW7"/>
<sequence length="72" mass="8050">MAQILIKDREGRTALHNAAIQGNKRVADFLISHGALINETENHGKTALNLALEYKREEIVELLRSHNSTNNS</sequence>
<dbReference type="Proteomes" id="UP000001542">
    <property type="component" value="Unassembled WGS sequence"/>
</dbReference>
<reference evidence="4" key="2">
    <citation type="journal article" date="2007" name="Science">
        <title>Draft genome sequence of the sexually transmitted pathogen Trichomonas vaginalis.</title>
        <authorList>
            <person name="Carlton J.M."/>
            <person name="Hirt R.P."/>
            <person name="Silva J.C."/>
            <person name="Delcher A.L."/>
            <person name="Schatz M."/>
            <person name="Zhao Q."/>
            <person name="Wortman J.R."/>
            <person name="Bidwell S.L."/>
            <person name="Alsmark U.C.M."/>
            <person name="Besteiro S."/>
            <person name="Sicheritz-Ponten T."/>
            <person name="Noel C.J."/>
            <person name="Dacks J.B."/>
            <person name="Foster P.G."/>
            <person name="Simillion C."/>
            <person name="Van de Peer Y."/>
            <person name="Miranda-Saavedra D."/>
            <person name="Barton G.J."/>
            <person name="Westrop G.D."/>
            <person name="Mueller S."/>
            <person name="Dessi D."/>
            <person name="Fiori P.L."/>
            <person name="Ren Q."/>
            <person name="Paulsen I."/>
            <person name="Zhang H."/>
            <person name="Bastida-Corcuera F.D."/>
            <person name="Simoes-Barbosa A."/>
            <person name="Brown M.T."/>
            <person name="Hayes R.D."/>
            <person name="Mukherjee M."/>
            <person name="Okumura C.Y."/>
            <person name="Schneider R."/>
            <person name="Smith A.J."/>
            <person name="Vanacova S."/>
            <person name="Villalvazo M."/>
            <person name="Haas B.J."/>
            <person name="Pertea M."/>
            <person name="Feldblyum T.V."/>
            <person name="Utterback T.R."/>
            <person name="Shu C.L."/>
            <person name="Osoegawa K."/>
            <person name="de Jong P.J."/>
            <person name="Hrdy I."/>
            <person name="Horvathova L."/>
            <person name="Zubacova Z."/>
            <person name="Dolezal P."/>
            <person name="Malik S.B."/>
            <person name="Logsdon J.M. Jr."/>
            <person name="Henze K."/>
            <person name="Gupta A."/>
            <person name="Wang C.C."/>
            <person name="Dunne R.L."/>
            <person name="Upcroft J.A."/>
            <person name="Upcroft P."/>
            <person name="White O."/>
            <person name="Salzberg S.L."/>
            <person name="Tang P."/>
            <person name="Chiu C.-H."/>
            <person name="Lee Y.-S."/>
            <person name="Embley T.M."/>
            <person name="Coombs G.H."/>
            <person name="Mottram J.C."/>
            <person name="Tachezy J."/>
            <person name="Fraser-Liggett C.M."/>
            <person name="Johnson P.J."/>
        </authorList>
    </citation>
    <scope>NUCLEOTIDE SEQUENCE [LARGE SCALE GENOMIC DNA]</scope>
    <source>
        <strain evidence="4">G3</strain>
    </source>
</reference>
<name>A2DEW7_TRIV3</name>
<dbReference type="OrthoDB" id="6156898at2759"/>
<dbReference type="PANTHER" id="PTHR24171:SF9">
    <property type="entry name" value="ANKYRIN REPEAT DOMAIN-CONTAINING PROTEIN 39"/>
    <property type="match status" value="1"/>
</dbReference>
<keyword evidence="2 3" id="KW-0040">ANK repeat</keyword>
<evidence type="ECO:0000256" key="2">
    <source>
        <dbReference type="ARBA" id="ARBA00023043"/>
    </source>
</evidence>
<dbReference type="Gene3D" id="1.25.40.20">
    <property type="entry name" value="Ankyrin repeat-containing domain"/>
    <property type="match status" value="1"/>
</dbReference>
<evidence type="ECO:0000313" key="4">
    <source>
        <dbReference type="EMBL" id="EAY20959.1"/>
    </source>
</evidence>
<evidence type="ECO:0000256" key="1">
    <source>
        <dbReference type="ARBA" id="ARBA00022737"/>
    </source>
</evidence>
<accession>A2DEW7</accession>